<keyword evidence="13" id="KW-1185">Reference proteome</keyword>
<keyword evidence="5 9" id="KW-0067">ATP-binding</keyword>
<dbReference type="GO" id="GO:0006529">
    <property type="term" value="P:asparagine biosynthetic process"/>
    <property type="evidence" value="ECO:0007669"/>
    <property type="project" value="UniProtKB-KW"/>
</dbReference>
<comment type="caution">
    <text evidence="12">The sequence shown here is derived from an EMBL/GenBank/DDBJ whole genome shotgun (WGS) entry which is preliminary data.</text>
</comment>
<dbReference type="PIRSF" id="PIRSF001589">
    <property type="entry name" value="Asn_synthetase_glu-h"/>
    <property type="match status" value="1"/>
</dbReference>
<evidence type="ECO:0000313" key="12">
    <source>
        <dbReference type="EMBL" id="EFB75169.1"/>
    </source>
</evidence>
<comment type="pathway">
    <text evidence="1">Amino-acid biosynthesis; L-asparagine biosynthesis; L-asparagine from L-aspartate (L-Gln route): step 1/1.</text>
</comment>
<evidence type="ECO:0000256" key="4">
    <source>
        <dbReference type="ARBA" id="ARBA00022741"/>
    </source>
</evidence>
<sequence>MLHRGPDAGGTYCSEDGAVVLGHRRLSILDLSEAGSQPMTSHSGRYVIVYNGEIYNHRALAEQLRADGYVCEFRSTCDTEVLLEAIEAYGIEKTLCLAKGMFALAVYDTREKTLQLARDRMGEKPLYYGMVNGSFVFASDLGCISVLDGFQNPINRKVLDIYFSYGYIPAPHTIYEGIYKLEPGSVLTVCSPYNQWTETRYWDIRNVARQGQANLFCGTEEEAADELERLLKEAIREQMVADVPVGAFLSSGIDSSAIVALMQAVHQGTVRSFTIGTDSRSLNEAAEAKEIARHLGTEHTELYISPADAKAVIPQLGVMYGEPFADVSEIPTYLVSRMTREHVTVSLSGDAGDELFSGYNSYTFVERYWNWSRTVPHALWEPISRGILRTPLQKNHLLRMMAKYLGARTPEELYVRGETRDPYSLTLAREHELCPYAHSEYPSGFMPQKVHNIMLMNQLMYLPDDILVKVDRAAMAVSLETRVPFLDRDVVEFAWSLPLGYLRQNGVGKQVLRRVLYRYVPRELMERPKKGFSIPIEKWLLEPELRSWAESLLDPARIRQQGLLNAEAVQKMWSDFVHKGQWERQIWFVLMFQQWMDSRGRTEISFN</sequence>
<keyword evidence="7" id="KW-0315">Glutamine amidotransferase</keyword>
<evidence type="ECO:0000256" key="5">
    <source>
        <dbReference type="ARBA" id="ARBA00022840"/>
    </source>
</evidence>
<keyword evidence="6" id="KW-0061">Asparagine biosynthesis</keyword>
<evidence type="ECO:0000259" key="11">
    <source>
        <dbReference type="PROSITE" id="PS51278"/>
    </source>
</evidence>
<dbReference type="GO" id="GO:0005524">
    <property type="term" value="F:ATP binding"/>
    <property type="evidence" value="ECO:0007669"/>
    <property type="project" value="UniProtKB-KW"/>
</dbReference>
<evidence type="ECO:0000256" key="8">
    <source>
        <dbReference type="ARBA" id="ARBA00048741"/>
    </source>
</evidence>
<evidence type="ECO:0000256" key="10">
    <source>
        <dbReference type="PIRSR" id="PIRSR001589-3"/>
    </source>
</evidence>
<dbReference type="CDD" id="cd01991">
    <property type="entry name" value="Asn_synthase_B_C"/>
    <property type="match status" value="1"/>
</dbReference>
<dbReference type="CDD" id="cd00712">
    <property type="entry name" value="AsnB"/>
    <property type="match status" value="1"/>
</dbReference>
<dbReference type="HOGENOM" id="CLU_014658_3_1_9"/>
<keyword evidence="6" id="KW-0028">Amino-acid biosynthesis</keyword>
<dbReference type="InterPro" id="IPR051786">
    <property type="entry name" value="ASN_synthetase/amidase"/>
</dbReference>
<dbReference type="Gene3D" id="3.40.50.620">
    <property type="entry name" value="HUPs"/>
    <property type="match status" value="1"/>
</dbReference>
<keyword evidence="4 9" id="KW-0547">Nucleotide-binding</keyword>
<dbReference type="EC" id="6.3.5.4" evidence="3"/>
<dbReference type="STRING" id="411471.SUBVAR_06527"/>
<dbReference type="PROSITE" id="PS51278">
    <property type="entry name" value="GATASE_TYPE_2"/>
    <property type="match status" value="1"/>
</dbReference>
<evidence type="ECO:0000256" key="7">
    <source>
        <dbReference type="ARBA" id="ARBA00022962"/>
    </source>
</evidence>
<evidence type="ECO:0000256" key="6">
    <source>
        <dbReference type="ARBA" id="ARBA00022888"/>
    </source>
</evidence>
<dbReference type="eggNOG" id="COG0367">
    <property type="taxonomic scope" value="Bacteria"/>
</dbReference>
<dbReference type="InterPro" id="IPR014729">
    <property type="entry name" value="Rossmann-like_a/b/a_fold"/>
</dbReference>
<dbReference type="Pfam" id="PF13522">
    <property type="entry name" value="GATase_6"/>
    <property type="match status" value="1"/>
</dbReference>
<dbReference type="AlphaFoldDB" id="D1PQ59"/>
<feature type="binding site" evidence="9">
    <location>
        <position position="275"/>
    </location>
    <ligand>
        <name>ATP</name>
        <dbReference type="ChEBI" id="CHEBI:30616"/>
    </ligand>
</feature>
<dbReference type="InterPro" id="IPR017932">
    <property type="entry name" value="GATase_2_dom"/>
</dbReference>
<feature type="binding site" evidence="9">
    <location>
        <begin position="348"/>
        <end position="349"/>
    </location>
    <ligand>
        <name>ATP</name>
        <dbReference type="ChEBI" id="CHEBI:30616"/>
    </ligand>
</feature>
<dbReference type="GO" id="GO:0005829">
    <property type="term" value="C:cytosol"/>
    <property type="evidence" value="ECO:0007669"/>
    <property type="project" value="TreeGrafter"/>
</dbReference>
<evidence type="ECO:0000256" key="2">
    <source>
        <dbReference type="ARBA" id="ARBA00005752"/>
    </source>
</evidence>
<feature type="site" description="Important for beta-aspartyl-AMP intermediate formation" evidence="10">
    <location>
        <position position="350"/>
    </location>
</feature>
<dbReference type="GO" id="GO:0004066">
    <property type="term" value="F:asparagine synthase (glutamine-hydrolyzing) activity"/>
    <property type="evidence" value="ECO:0007669"/>
    <property type="project" value="UniProtKB-EC"/>
</dbReference>
<feature type="binding site" evidence="9">
    <location>
        <position position="78"/>
    </location>
    <ligand>
        <name>L-glutamine</name>
        <dbReference type="ChEBI" id="CHEBI:58359"/>
    </ligand>
</feature>
<protein>
    <recommendedName>
        <fullName evidence="3">asparagine synthase (glutamine-hydrolyzing)</fullName>
        <ecNumber evidence="3">6.3.5.4</ecNumber>
    </recommendedName>
</protein>
<dbReference type="NCBIfam" id="TIGR01536">
    <property type="entry name" value="asn_synth_AEB"/>
    <property type="match status" value="1"/>
</dbReference>
<proteinExistence type="inferred from homology"/>
<dbReference type="EMBL" id="ACBY02000032">
    <property type="protein sequence ID" value="EFB75169.1"/>
    <property type="molecule type" value="Genomic_DNA"/>
</dbReference>
<gene>
    <name evidence="12" type="primary">asnB</name>
    <name evidence="12" type="ORF">SUBVAR_06527</name>
</gene>
<evidence type="ECO:0000256" key="9">
    <source>
        <dbReference type="PIRSR" id="PIRSR001589-2"/>
    </source>
</evidence>
<dbReference type="PANTHER" id="PTHR43284">
    <property type="entry name" value="ASPARAGINE SYNTHETASE (GLUTAMINE-HYDROLYZING)"/>
    <property type="match status" value="1"/>
</dbReference>
<comment type="similarity">
    <text evidence="2">Belongs to the asparagine synthetase family.</text>
</comment>
<evidence type="ECO:0000256" key="1">
    <source>
        <dbReference type="ARBA" id="ARBA00005187"/>
    </source>
</evidence>
<dbReference type="PANTHER" id="PTHR43284:SF1">
    <property type="entry name" value="ASPARAGINE SYNTHETASE"/>
    <property type="match status" value="1"/>
</dbReference>
<dbReference type="InterPro" id="IPR001962">
    <property type="entry name" value="Asn_synthase"/>
</dbReference>
<dbReference type="SUPFAM" id="SSF52402">
    <property type="entry name" value="Adenine nucleotide alpha hydrolases-like"/>
    <property type="match status" value="1"/>
</dbReference>
<feature type="domain" description="Glutamine amidotransferase type-2" evidence="11">
    <location>
        <begin position="1"/>
        <end position="192"/>
    </location>
</feature>
<dbReference type="InterPro" id="IPR029055">
    <property type="entry name" value="Ntn_hydrolases_N"/>
</dbReference>
<accession>D1PQ59</accession>
<organism evidence="12 13">
    <name type="scientific">Subdoligranulum variabile DSM 15176</name>
    <dbReference type="NCBI Taxonomy" id="411471"/>
    <lineage>
        <taxon>Bacteria</taxon>
        <taxon>Bacillati</taxon>
        <taxon>Bacillota</taxon>
        <taxon>Clostridia</taxon>
        <taxon>Eubacteriales</taxon>
        <taxon>Oscillospiraceae</taxon>
        <taxon>Subdoligranulum</taxon>
    </lineage>
</organism>
<keyword evidence="12" id="KW-0436">Ligase</keyword>
<evidence type="ECO:0000313" key="13">
    <source>
        <dbReference type="Proteomes" id="UP000003438"/>
    </source>
</evidence>
<dbReference type="Pfam" id="PF00733">
    <property type="entry name" value="Asn_synthase"/>
    <property type="match status" value="1"/>
</dbReference>
<dbReference type="Gene3D" id="3.60.20.10">
    <property type="entry name" value="Glutamine Phosphoribosylpyrophosphate, subunit 1, domain 1"/>
    <property type="match status" value="1"/>
</dbReference>
<reference evidence="12" key="1">
    <citation type="submission" date="2009-12" db="EMBL/GenBank/DDBJ databases">
        <authorList>
            <person name="Weinstock G."/>
            <person name="Sodergren E."/>
            <person name="Clifton S."/>
            <person name="Fulton L."/>
            <person name="Fulton B."/>
            <person name="Courtney L."/>
            <person name="Fronick C."/>
            <person name="Harrison M."/>
            <person name="Strong C."/>
            <person name="Farmer C."/>
            <person name="Delahaunty K."/>
            <person name="Markovic C."/>
            <person name="Hall O."/>
            <person name="Minx P."/>
            <person name="Tomlinson C."/>
            <person name="Mitreva M."/>
            <person name="Nelson J."/>
            <person name="Hou S."/>
            <person name="Wollam A."/>
            <person name="Pepin K.H."/>
            <person name="Johnson M."/>
            <person name="Bhonagiri V."/>
            <person name="Nash W.E."/>
            <person name="Warren W."/>
            <person name="Chinwalla A."/>
            <person name="Mardis E.R."/>
            <person name="Wilson R.K."/>
        </authorList>
    </citation>
    <scope>NUCLEOTIDE SEQUENCE [LARGE SCALE GENOMIC DNA]</scope>
    <source>
        <strain evidence="12">DSM 15176</strain>
    </source>
</reference>
<dbReference type="SUPFAM" id="SSF56235">
    <property type="entry name" value="N-terminal nucleophile aminohydrolases (Ntn hydrolases)"/>
    <property type="match status" value="1"/>
</dbReference>
<dbReference type="Proteomes" id="UP000003438">
    <property type="component" value="Unassembled WGS sequence"/>
</dbReference>
<comment type="catalytic activity">
    <reaction evidence="8">
        <text>L-aspartate + L-glutamine + ATP + H2O = L-asparagine + L-glutamate + AMP + diphosphate + H(+)</text>
        <dbReference type="Rhea" id="RHEA:12228"/>
        <dbReference type="ChEBI" id="CHEBI:15377"/>
        <dbReference type="ChEBI" id="CHEBI:15378"/>
        <dbReference type="ChEBI" id="CHEBI:29985"/>
        <dbReference type="ChEBI" id="CHEBI:29991"/>
        <dbReference type="ChEBI" id="CHEBI:30616"/>
        <dbReference type="ChEBI" id="CHEBI:33019"/>
        <dbReference type="ChEBI" id="CHEBI:58048"/>
        <dbReference type="ChEBI" id="CHEBI:58359"/>
        <dbReference type="ChEBI" id="CHEBI:456215"/>
        <dbReference type="EC" id="6.3.5.4"/>
    </reaction>
</comment>
<dbReference type="InterPro" id="IPR006426">
    <property type="entry name" value="Asn_synth_AEB"/>
</dbReference>
<evidence type="ECO:0000256" key="3">
    <source>
        <dbReference type="ARBA" id="ARBA00012737"/>
    </source>
</evidence>
<dbReference type="InterPro" id="IPR033738">
    <property type="entry name" value="AsnB_N"/>
</dbReference>
<name>D1PQ59_9FIRM</name>